<dbReference type="Proteomes" id="UP001153555">
    <property type="component" value="Unassembled WGS sequence"/>
</dbReference>
<dbReference type="GO" id="GO:0016706">
    <property type="term" value="F:2-oxoglutarate-dependent dioxygenase activity"/>
    <property type="evidence" value="ECO:0007669"/>
    <property type="project" value="UniProtKB-ARBA"/>
</dbReference>
<dbReference type="Pfam" id="PF03171">
    <property type="entry name" value="2OG-FeII_Oxy"/>
    <property type="match status" value="1"/>
</dbReference>
<evidence type="ECO:0000256" key="4">
    <source>
        <dbReference type="RuleBase" id="RU003682"/>
    </source>
</evidence>
<dbReference type="Pfam" id="PF14226">
    <property type="entry name" value="DIOX_N"/>
    <property type="match status" value="1"/>
</dbReference>
<dbReference type="SUPFAM" id="SSF51197">
    <property type="entry name" value="Clavaminate synthase-like"/>
    <property type="match status" value="1"/>
</dbReference>
<dbReference type="GO" id="GO:0002238">
    <property type="term" value="P:response to molecule of fungal origin"/>
    <property type="evidence" value="ECO:0007669"/>
    <property type="project" value="UniProtKB-ARBA"/>
</dbReference>
<dbReference type="InterPro" id="IPR026992">
    <property type="entry name" value="DIOX_N"/>
</dbReference>
<feature type="domain" description="Fe2OG dioxygenase" evidence="5">
    <location>
        <begin position="207"/>
        <end position="307"/>
    </location>
</feature>
<evidence type="ECO:0000256" key="2">
    <source>
        <dbReference type="ARBA" id="ARBA00022723"/>
    </source>
</evidence>
<organism evidence="6 7">
    <name type="scientific">Striga hermonthica</name>
    <name type="common">Purple witchweed</name>
    <name type="synonym">Buchnera hermonthica</name>
    <dbReference type="NCBI Taxonomy" id="68872"/>
    <lineage>
        <taxon>Eukaryota</taxon>
        <taxon>Viridiplantae</taxon>
        <taxon>Streptophyta</taxon>
        <taxon>Embryophyta</taxon>
        <taxon>Tracheophyta</taxon>
        <taxon>Spermatophyta</taxon>
        <taxon>Magnoliopsida</taxon>
        <taxon>eudicotyledons</taxon>
        <taxon>Gunneridae</taxon>
        <taxon>Pentapetalae</taxon>
        <taxon>asterids</taxon>
        <taxon>lamiids</taxon>
        <taxon>Lamiales</taxon>
        <taxon>Orobanchaceae</taxon>
        <taxon>Buchnereae</taxon>
        <taxon>Striga</taxon>
    </lineage>
</organism>
<dbReference type="InterPro" id="IPR044861">
    <property type="entry name" value="IPNS-like_FE2OG_OXY"/>
</dbReference>
<keyword evidence="2 4" id="KW-0479">Metal-binding</keyword>
<reference evidence="6" key="1">
    <citation type="submission" date="2019-12" db="EMBL/GenBank/DDBJ databases">
        <authorList>
            <person name="Scholes J."/>
        </authorList>
    </citation>
    <scope>NUCLEOTIDE SEQUENCE</scope>
</reference>
<proteinExistence type="inferred from homology"/>
<evidence type="ECO:0000256" key="3">
    <source>
        <dbReference type="ARBA" id="ARBA00023004"/>
    </source>
</evidence>
<dbReference type="InterPro" id="IPR005123">
    <property type="entry name" value="Oxoglu/Fe-dep_dioxygenase_dom"/>
</dbReference>
<gene>
    <name evidence="6" type="ORF">SHERM_27673</name>
</gene>
<dbReference type="PROSITE" id="PS51471">
    <property type="entry name" value="FE2OG_OXY"/>
    <property type="match status" value="1"/>
</dbReference>
<dbReference type="PANTHER" id="PTHR47991">
    <property type="entry name" value="OXOGLUTARATE/IRON-DEPENDENT DIOXYGENASE"/>
    <property type="match status" value="1"/>
</dbReference>
<evidence type="ECO:0000259" key="5">
    <source>
        <dbReference type="PROSITE" id="PS51471"/>
    </source>
</evidence>
<sequence length="307" mass="34760">MENSISLTKLGGSLKVPLVQELAKRNLSTVPSRYVRVEGDEHISFNLSYSLEIPTIDFRKLYDSNFMDFELHKLHNACQEWGFFQVINHGVDTKVIETMKLDIQNFFNLPTEEKNKYYQEPGDLQGYGQAFVVSEEQKLDWADMFYIVTQPTHLRKSHLIPKLPPKFRDAIESYSAEMKALAMEILYQMAKALKMKSEEINNLFGEGLQAMRMNCYPPCPQPELVMGLCPHSDAVGLTILLQVNEVVGLQVKKDGLWVPVLPLPGAFVVNVGDALEKGLQVIDHQGMAEQSQAHAGLQSSDHHPKWT</sequence>
<dbReference type="InterPro" id="IPR027443">
    <property type="entry name" value="IPNS-like_sf"/>
</dbReference>
<dbReference type="Gene3D" id="2.60.120.330">
    <property type="entry name" value="B-lactam Antibiotic, Isopenicillin N Synthase, Chain"/>
    <property type="match status" value="1"/>
</dbReference>
<comment type="caution">
    <text evidence="6">The sequence shown here is derived from an EMBL/GenBank/DDBJ whole genome shotgun (WGS) entry which is preliminary data.</text>
</comment>
<keyword evidence="4" id="KW-0560">Oxidoreductase</keyword>
<keyword evidence="7" id="KW-1185">Reference proteome</keyword>
<dbReference type="OrthoDB" id="288590at2759"/>
<dbReference type="AlphaFoldDB" id="A0A9N7NLW5"/>
<evidence type="ECO:0000313" key="7">
    <source>
        <dbReference type="Proteomes" id="UP001153555"/>
    </source>
</evidence>
<dbReference type="GO" id="GO:0009805">
    <property type="term" value="P:coumarin biosynthetic process"/>
    <property type="evidence" value="ECO:0007669"/>
    <property type="project" value="UniProtKB-ARBA"/>
</dbReference>
<accession>A0A9N7NLW5</accession>
<evidence type="ECO:0000256" key="1">
    <source>
        <dbReference type="ARBA" id="ARBA00008056"/>
    </source>
</evidence>
<dbReference type="InterPro" id="IPR050295">
    <property type="entry name" value="Plant_2OG-oxidoreductases"/>
</dbReference>
<evidence type="ECO:0000313" key="6">
    <source>
        <dbReference type="EMBL" id="CAA0832378.1"/>
    </source>
</evidence>
<name>A0A9N7NLW5_STRHE</name>
<dbReference type="GO" id="GO:0046872">
    <property type="term" value="F:metal ion binding"/>
    <property type="evidence" value="ECO:0007669"/>
    <property type="project" value="UniProtKB-KW"/>
</dbReference>
<dbReference type="EMBL" id="CACSLK010027833">
    <property type="protein sequence ID" value="CAA0832378.1"/>
    <property type="molecule type" value="Genomic_DNA"/>
</dbReference>
<dbReference type="FunFam" id="2.60.120.330:FF:000079">
    <property type="entry name" value="Protein SRG1"/>
    <property type="match status" value="1"/>
</dbReference>
<comment type="similarity">
    <text evidence="1 4">Belongs to the iron/ascorbate-dependent oxidoreductase family.</text>
</comment>
<protein>
    <submittedName>
        <fullName evidence="6">Protein SRG1</fullName>
    </submittedName>
</protein>
<keyword evidence="3 4" id="KW-0408">Iron</keyword>